<keyword evidence="5" id="KW-1133">Transmembrane helix</keyword>
<dbReference type="InterPro" id="IPR025846">
    <property type="entry name" value="TBL_N"/>
</dbReference>
<dbReference type="GeneID" id="107490657"/>
<dbReference type="GO" id="GO:0016413">
    <property type="term" value="F:O-acetyltransferase activity"/>
    <property type="evidence" value="ECO:0007669"/>
    <property type="project" value="InterPro"/>
</dbReference>
<reference evidence="10" key="1">
    <citation type="journal article" date="2016" name="Nat. Genet.">
        <title>The genome sequences of Arachis duranensis and Arachis ipaensis, the diploid ancestors of cultivated peanut.</title>
        <authorList>
            <person name="Bertioli D.J."/>
            <person name="Cannon S.B."/>
            <person name="Froenicke L."/>
            <person name="Huang G."/>
            <person name="Farmer A.D."/>
            <person name="Cannon E.K."/>
            <person name="Liu X."/>
            <person name="Gao D."/>
            <person name="Clevenger J."/>
            <person name="Dash S."/>
            <person name="Ren L."/>
            <person name="Moretzsohn M.C."/>
            <person name="Shirasawa K."/>
            <person name="Huang W."/>
            <person name="Vidigal B."/>
            <person name="Abernathy B."/>
            <person name="Chu Y."/>
            <person name="Niederhuth C.E."/>
            <person name="Umale P."/>
            <person name="Araujo A.C."/>
            <person name="Kozik A."/>
            <person name="Kim K.D."/>
            <person name="Burow M.D."/>
            <person name="Varshney R.K."/>
            <person name="Wang X."/>
            <person name="Zhang X."/>
            <person name="Barkley N."/>
            <person name="Guimaraes P.M."/>
            <person name="Isobe S."/>
            <person name="Guo B."/>
            <person name="Liao B."/>
            <person name="Stalker H.T."/>
            <person name="Schmitz R.J."/>
            <person name="Scheffler B.E."/>
            <person name="Leal-Bertioli S.C."/>
            <person name="Xun X."/>
            <person name="Jackson S.A."/>
            <person name="Michelmore R."/>
            <person name="Ozias-Akins P."/>
        </authorList>
    </citation>
    <scope>NUCLEOTIDE SEQUENCE [LARGE SCALE GENOMIC DNA]</scope>
    <source>
        <strain evidence="10">cv. V14167</strain>
    </source>
</reference>
<feature type="signal peptide" evidence="7">
    <location>
        <begin position="1"/>
        <end position="22"/>
    </location>
</feature>
<feature type="domain" description="Trichome birefringence-like C-terminal" evidence="8">
    <location>
        <begin position="109"/>
        <end position="186"/>
    </location>
</feature>
<gene>
    <name evidence="11" type="primary">LOC107490657</name>
</gene>
<evidence type="ECO:0000256" key="3">
    <source>
        <dbReference type="ARBA" id="ARBA00022692"/>
    </source>
</evidence>
<protein>
    <submittedName>
        <fullName evidence="11">Protein PMR5</fullName>
    </submittedName>
</protein>
<dbReference type="InterPro" id="IPR026057">
    <property type="entry name" value="TBL_C"/>
</dbReference>
<dbReference type="Proteomes" id="UP000515211">
    <property type="component" value="Chromosome 1"/>
</dbReference>
<dbReference type="OrthoDB" id="1839666at2759"/>
<evidence type="ECO:0000256" key="6">
    <source>
        <dbReference type="ARBA" id="ARBA00023136"/>
    </source>
</evidence>
<comment type="subcellular location">
    <subcellularLocation>
        <location evidence="1">Membrane</location>
        <topology evidence="1">Single-pass membrane protein</topology>
    </subcellularLocation>
</comment>
<feature type="domain" description="Trichome birefringence-like C-terminal" evidence="8">
    <location>
        <begin position="187"/>
        <end position="359"/>
    </location>
</feature>
<keyword evidence="4" id="KW-0735">Signal-anchor</keyword>
<evidence type="ECO:0000256" key="4">
    <source>
        <dbReference type="ARBA" id="ARBA00022968"/>
    </source>
</evidence>
<accession>A0A6P4DEE6</accession>
<dbReference type="Pfam" id="PF14416">
    <property type="entry name" value="PMR5N"/>
    <property type="match status" value="1"/>
</dbReference>
<dbReference type="PANTHER" id="PTHR32285:SF368">
    <property type="entry name" value="PMR5_CAS1P GDSL_SGNH-LIKE ACYL-ESTERASE FAMILY PROTEIN"/>
    <property type="match status" value="1"/>
</dbReference>
<evidence type="ECO:0000259" key="9">
    <source>
        <dbReference type="Pfam" id="PF14416"/>
    </source>
</evidence>
<dbReference type="GO" id="GO:0016020">
    <property type="term" value="C:membrane"/>
    <property type="evidence" value="ECO:0007669"/>
    <property type="project" value="UniProtKB-SubCell"/>
</dbReference>
<evidence type="ECO:0000313" key="10">
    <source>
        <dbReference type="Proteomes" id="UP000515211"/>
    </source>
</evidence>
<evidence type="ECO:0000259" key="8">
    <source>
        <dbReference type="Pfam" id="PF13839"/>
    </source>
</evidence>
<organism evidence="10 11">
    <name type="scientific">Arachis duranensis</name>
    <name type="common">Wild peanut</name>
    <dbReference type="NCBI Taxonomy" id="130453"/>
    <lineage>
        <taxon>Eukaryota</taxon>
        <taxon>Viridiplantae</taxon>
        <taxon>Streptophyta</taxon>
        <taxon>Embryophyta</taxon>
        <taxon>Tracheophyta</taxon>
        <taxon>Spermatophyta</taxon>
        <taxon>Magnoliopsida</taxon>
        <taxon>eudicotyledons</taxon>
        <taxon>Gunneridae</taxon>
        <taxon>Pentapetalae</taxon>
        <taxon>rosids</taxon>
        <taxon>fabids</taxon>
        <taxon>Fabales</taxon>
        <taxon>Fabaceae</taxon>
        <taxon>Papilionoideae</taxon>
        <taxon>50 kb inversion clade</taxon>
        <taxon>dalbergioids sensu lato</taxon>
        <taxon>Dalbergieae</taxon>
        <taxon>Pterocarpus clade</taxon>
        <taxon>Arachis</taxon>
    </lineage>
</organism>
<name>A0A6P4DEE6_ARADU</name>
<keyword evidence="6" id="KW-0472">Membrane</keyword>
<comment type="similarity">
    <text evidence="2">Belongs to the PC-esterase family. TBL subfamily.</text>
</comment>
<keyword evidence="10" id="KW-1185">Reference proteome</keyword>
<keyword evidence="3" id="KW-0812">Transmembrane</keyword>
<evidence type="ECO:0000256" key="2">
    <source>
        <dbReference type="ARBA" id="ARBA00007727"/>
    </source>
</evidence>
<evidence type="ECO:0000256" key="5">
    <source>
        <dbReference type="ARBA" id="ARBA00022989"/>
    </source>
</evidence>
<dbReference type="AlphaFoldDB" id="A0A6P4DEE6"/>
<evidence type="ECO:0000256" key="1">
    <source>
        <dbReference type="ARBA" id="ARBA00004167"/>
    </source>
</evidence>
<dbReference type="InterPro" id="IPR029962">
    <property type="entry name" value="TBL"/>
</dbReference>
<keyword evidence="7" id="KW-0732">Signal</keyword>
<dbReference type="KEGG" id="adu:107490657"/>
<sequence length="363" mass="41645">MALQSPASLLLHFLVLFITTLSLHSNLSFSALLLSLRHHHQHLKSERPMIHANQSNCALFVGNWVHDDSYPLYQSSSCPMIDPQFNCQLYGRPDSDYLKYRWRPLNCDLPRFNGGEFLMQMRGKTVLFVGDSLGHNQWESLICMLYTAVPQSQSQTQMVKGEPLSTFRFLDYGVTISFYKSPFLVDHWWTHEGSLQGWDYIELGGKYYPNMDRLAALERGLRTWANWVETNIDRTRTKVFFLGISPTHTNPNEWNNGVTGVTRKSCYGETEPISATSATAYPGAEYPEQMKVIDMVLRDMKNPPSLLDITLLSAFRKDGHPSIYTGDLSPQQRSNPLYSDCSHWCLPGLPDTWNELFYTALFY</sequence>
<dbReference type="PANTHER" id="PTHR32285">
    <property type="entry name" value="PROTEIN TRICHOME BIREFRINGENCE-LIKE 9-RELATED"/>
    <property type="match status" value="1"/>
</dbReference>
<evidence type="ECO:0000313" key="11">
    <source>
        <dbReference type="RefSeq" id="XP_015966979.1"/>
    </source>
</evidence>
<dbReference type="RefSeq" id="XP_015966979.1">
    <property type="nucleotide sequence ID" value="XM_016111493.3"/>
</dbReference>
<evidence type="ECO:0000256" key="7">
    <source>
        <dbReference type="SAM" id="SignalP"/>
    </source>
</evidence>
<reference evidence="11" key="2">
    <citation type="submission" date="2025-08" db="UniProtKB">
        <authorList>
            <consortium name="RefSeq"/>
        </authorList>
    </citation>
    <scope>IDENTIFICATION</scope>
    <source>
        <tissue evidence="11">Whole plant</tissue>
    </source>
</reference>
<dbReference type="Pfam" id="PF13839">
    <property type="entry name" value="PC-Esterase"/>
    <property type="match status" value="2"/>
</dbReference>
<feature type="chain" id="PRO_5027803508" evidence="7">
    <location>
        <begin position="23"/>
        <end position="363"/>
    </location>
</feature>
<feature type="domain" description="Trichome birefringence-like N-terminal" evidence="9">
    <location>
        <begin position="56"/>
        <end position="108"/>
    </location>
</feature>
<proteinExistence type="inferred from homology"/>
<dbReference type="GO" id="GO:0005794">
    <property type="term" value="C:Golgi apparatus"/>
    <property type="evidence" value="ECO:0007669"/>
    <property type="project" value="TreeGrafter"/>
</dbReference>